<protein>
    <submittedName>
        <fullName evidence="2">GNAT family N-acetyltransferase</fullName>
    </submittedName>
</protein>
<keyword evidence="2" id="KW-0808">Transferase</keyword>
<evidence type="ECO:0000313" key="3">
    <source>
        <dbReference type="Proteomes" id="UP000233375"/>
    </source>
</evidence>
<dbReference type="Gene3D" id="3.40.630.30">
    <property type="match status" value="1"/>
</dbReference>
<organism evidence="2 3">
    <name type="scientific">Niallia nealsonii</name>
    <dbReference type="NCBI Taxonomy" id="115979"/>
    <lineage>
        <taxon>Bacteria</taxon>
        <taxon>Bacillati</taxon>
        <taxon>Bacillota</taxon>
        <taxon>Bacilli</taxon>
        <taxon>Bacillales</taxon>
        <taxon>Bacillaceae</taxon>
        <taxon>Niallia</taxon>
    </lineage>
</organism>
<feature type="domain" description="N-acetyltransferase" evidence="1">
    <location>
        <begin position="17"/>
        <end position="218"/>
    </location>
</feature>
<dbReference type="CDD" id="cd04301">
    <property type="entry name" value="NAT_SF"/>
    <property type="match status" value="1"/>
</dbReference>
<dbReference type="RefSeq" id="WP_101178476.1">
    <property type="nucleotide sequence ID" value="NZ_PISE01000043.1"/>
</dbReference>
<comment type="caution">
    <text evidence="2">The sequence shown here is derived from an EMBL/GenBank/DDBJ whole genome shotgun (WGS) entry which is preliminary data.</text>
</comment>
<evidence type="ECO:0000313" key="2">
    <source>
        <dbReference type="EMBL" id="PKG22419.1"/>
    </source>
</evidence>
<proteinExistence type="predicted"/>
<dbReference type="EMBL" id="PISE01000043">
    <property type="protein sequence ID" value="PKG22419.1"/>
    <property type="molecule type" value="Genomic_DNA"/>
</dbReference>
<keyword evidence="3" id="KW-1185">Reference proteome</keyword>
<dbReference type="InterPro" id="IPR016181">
    <property type="entry name" value="Acyl_CoA_acyltransferase"/>
</dbReference>
<sequence>MYHSTFYLYKEQKPAVCIVRNYTEKDFDELVTIQSECFPPPFPSELWWNKEQLSNHITLFPEGALCVEIDGELAGSLTSLCINYDPLNSQHTWEEITDNGYIKNHTDHGNALYIVDISVRPKFRTFGLGKIMMESMYHLVIEKKLSRLLGGGRMPGYKQYDGKETPQSYLQKVLAGELKDPVISFLLKCGRTPVCILDNYLEDEDSLNYAVLMEWKNPFKQEFNK</sequence>
<evidence type="ECO:0000259" key="1">
    <source>
        <dbReference type="PROSITE" id="PS51186"/>
    </source>
</evidence>
<dbReference type="Proteomes" id="UP000233375">
    <property type="component" value="Unassembled WGS sequence"/>
</dbReference>
<name>A0A2N0YYU1_9BACI</name>
<accession>A0A2N0YYU1</accession>
<dbReference type="InterPro" id="IPR000182">
    <property type="entry name" value="GNAT_dom"/>
</dbReference>
<dbReference type="OrthoDB" id="9811121at2"/>
<dbReference type="SUPFAM" id="SSF55729">
    <property type="entry name" value="Acyl-CoA N-acyltransferases (Nat)"/>
    <property type="match status" value="1"/>
</dbReference>
<gene>
    <name evidence="2" type="ORF">CWS01_17575</name>
</gene>
<reference evidence="2 3" key="1">
    <citation type="journal article" date="2003" name="Int. J. Syst. Evol. Microbiol.">
        <title>Bacillus nealsonii sp. nov., isolated from a spacecraft-assembly facility, whose spores are gamma-radiation resistant.</title>
        <authorList>
            <person name="Venkateswaran K."/>
            <person name="Kempf M."/>
            <person name="Chen F."/>
            <person name="Satomi M."/>
            <person name="Nicholson W."/>
            <person name="Kern R."/>
        </authorList>
    </citation>
    <scope>NUCLEOTIDE SEQUENCE [LARGE SCALE GENOMIC DNA]</scope>
    <source>
        <strain evidence="2 3">FO-92</strain>
    </source>
</reference>
<dbReference type="GO" id="GO:0016747">
    <property type="term" value="F:acyltransferase activity, transferring groups other than amino-acyl groups"/>
    <property type="evidence" value="ECO:0007669"/>
    <property type="project" value="InterPro"/>
</dbReference>
<dbReference type="Pfam" id="PF00583">
    <property type="entry name" value="Acetyltransf_1"/>
    <property type="match status" value="1"/>
</dbReference>
<dbReference type="PROSITE" id="PS51186">
    <property type="entry name" value="GNAT"/>
    <property type="match status" value="1"/>
</dbReference>
<dbReference type="AlphaFoldDB" id="A0A2N0YYU1"/>